<feature type="binding site" evidence="5">
    <location>
        <position position="155"/>
    </location>
    <ligand>
        <name>Mg(2+)</name>
        <dbReference type="ChEBI" id="CHEBI:18420"/>
    </ligand>
</feature>
<dbReference type="Proteomes" id="UP000807825">
    <property type="component" value="Unassembled WGS sequence"/>
</dbReference>
<organism evidence="7 8">
    <name type="scientific">Desulfomonile tiedjei</name>
    <dbReference type="NCBI Taxonomy" id="2358"/>
    <lineage>
        <taxon>Bacteria</taxon>
        <taxon>Pseudomonadati</taxon>
        <taxon>Thermodesulfobacteriota</taxon>
        <taxon>Desulfomonilia</taxon>
        <taxon>Desulfomonilales</taxon>
        <taxon>Desulfomonilaceae</taxon>
        <taxon>Desulfomonile</taxon>
    </lineage>
</organism>
<evidence type="ECO:0000256" key="4">
    <source>
        <dbReference type="PIRSR" id="PIRSR015582-1"/>
    </source>
</evidence>
<dbReference type="PANTHER" id="PTHR32308">
    <property type="entry name" value="LYASE BETA SUBUNIT, PUTATIVE (AFU_ORTHOLOGUE AFUA_4G13030)-RELATED"/>
    <property type="match status" value="1"/>
</dbReference>
<dbReference type="GO" id="GO:0006107">
    <property type="term" value="P:oxaloacetate metabolic process"/>
    <property type="evidence" value="ECO:0007669"/>
    <property type="project" value="TreeGrafter"/>
</dbReference>
<evidence type="ECO:0000313" key="8">
    <source>
        <dbReference type="Proteomes" id="UP000807825"/>
    </source>
</evidence>
<keyword evidence="7" id="KW-0456">Lyase</keyword>
<feature type="binding site" evidence="4">
    <location>
        <position position="66"/>
    </location>
    <ligand>
        <name>substrate</name>
    </ligand>
</feature>
<dbReference type="Pfam" id="PF03328">
    <property type="entry name" value="HpcH_HpaI"/>
    <property type="match status" value="1"/>
</dbReference>
<gene>
    <name evidence="7" type="ORF">HY912_01445</name>
</gene>
<dbReference type="PIRSF" id="PIRSF015582">
    <property type="entry name" value="Cit_lyase_B"/>
    <property type="match status" value="1"/>
</dbReference>
<protein>
    <submittedName>
        <fullName evidence="7">CoA ester lyase</fullName>
    </submittedName>
</protein>
<dbReference type="AlphaFoldDB" id="A0A9D6UYR0"/>
<dbReference type="EMBL" id="JACRDE010000044">
    <property type="protein sequence ID" value="MBI5248132.1"/>
    <property type="molecule type" value="Genomic_DNA"/>
</dbReference>
<dbReference type="InterPro" id="IPR040442">
    <property type="entry name" value="Pyrv_kinase-like_dom_sf"/>
</dbReference>
<name>A0A9D6UYR0_9BACT</name>
<feature type="binding site" evidence="5">
    <location>
        <position position="128"/>
    </location>
    <ligand>
        <name>Mg(2+)</name>
        <dbReference type="ChEBI" id="CHEBI:18420"/>
    </ligand>
</feature>
<comment type="cofactor">
    <cofactor evidence="1">
        <name>Mg(2+)</name>
        <dbReference type="ChEBI" id="CHEBI:18420"/>
    </cofactor>
</comment>
<dbReference type="InterPro" id="IPR011206">
    <property type="entry name" value="Citrate_lyase_beta/mcl1/mcl2"/>
</dbReference>
<keyword evidence="3 5" id="KW-0460">Magnesium</keyword>
<sequence length="304" mass="33456">MRVQRSLLILPVNVPRFIEKAHLRGADAIVLDLEDSIPLSQKDSAREMVKESIGMVRRTGAEVFVRVNNDPVFFEKDVAAAVDPGLHAIFLPKVESSDDVKRTERLVARLESERGIEKGRIKLSLHIESPKGLMKMQEVLAAGTRIESMSLGMDDYCLELGVEPSPEGTELFLPLVTLVTVCKAAEISPIGILGSVAGYKDRDGFRKAAERGRRLGCTGAFCIHPDQVDILNSVFSPAEDQIIHAKRVVHVFEEALAKGRASTTLDDRMVDTPVYKRALKVLELAEAVAEKKRLHAEALTRLAG</sequence>
<feature type="domain" description="HpcH/HpaI aldolase/citrate lyase" evidence="6">
    <location>
        <begin position="5"/>
        <end position="225"/>
    </location>
</feature>
<evidence type="ECO:0000256" key="5">
    <source>
        <dbReference type="PIRSR" id="PIRSR015582-2"/>
    </source>
</evidence>
<dbReference type="Gene3D" id="3.20.20.60">
    <property type="entry name" value="Phosphoenolpyruvate-binding domains"/>
    <property type="match status" value="1"/>
</dbReference>
<dbReference type="GO" id="GO:0000287">
    <property type="term" value="F:magnesium ion binding"/>
    <property type="evidence" value="ECO:0007669"/>
    <property type="project" value="TreeGrafter"/>
</dbReference>
<dbReference type="PANTHER" id="PTHR32308:SF10">
    <property type="entry name" value="CITRATE LYASE SUBUNIT BETA"/>
    <property type="match status" value="1"/>
</dbReference>
<dbReference type="InterPro" id="IPR015813">
    <property type="entry name" value="Pyrv/PenolPyrv_kinase-like_dom"/>
</dbReference>
<keyword evidence="2 5" id="KW-0479">Metal-binding</keyword>
<comment type="caution">
    <text evidence="7">The sequence shown here is derived from an EMBL/GenBank/DDBJ whole genome shotgun (WGS) entry which is preliminary data.</text>
</comment>
<evidence type="ECO:0000259" key="6">
    <source>
        <dbReference type="Pfam" id="PF03328"/>
    </source>
</evidence>
<evidence type="ECO:0000256" key="1">
    <source>
        <dbReference type="ARBA" id="ARBA00001946"/>
    </source>
</evidence>
<evidence type="ECO:0000256" key="2">
    <source>
        <dbReference type="ARBA" id="ARBA00022723"/>
    </source>
</evidence>
<proteinExistence type="predicted"/>
<dbReference type="SUPFAM" id="SSF51621">
    <property type="entry name" value="Phosphoenolpyruvate/pyruvate domain"/>
    <property type="match status" value="1"/>
</dbReference>
<accession>A0A9D6UYR0</accession>
<evidence type="ECO:0000313" key="7">
    <source>
        <dbReference type="EMBL" id="MBI5248132.1"/>
    </source>
</evidence>
<dbReference type="InterPro" id="IPR005000">
    <property type="entry name" value="Aldolase/citrate-lyase_domain"/>
</dbReference>
<reference evidence="7" key="1">
    <citation type="submission" date="2020-07" db="EMBL/GenBank/DDBJ databases">
        <title>Huge and variable diversity of episymbiotic CPR bacteria and DPANN archaea in groundwater ecosystems.</title>
        <authorList>
            <person name="He C.Y."/>
            <person name="Keren R."/>
            <person name="Whittaker M."/>
            <person name="Farag I.F."/>
            <person name="Doudna J."/>
            <person name="Cate J.H.D."/>
            <person name="Banfield J.F."/>
        </authorList>
    </citation>
    <scope>NUCLEOTIDE SEQUENCE</scope>
    <source>
        <strain evidence="7">NC_groundwater_1664_Pr3_B-0.1um_52_9</strain>
    </source>
</reference>
<dbReference type="GO" id="GO:0016829">
    <property type="term" value="F:lyase activity"/>
    <property type="evidence" value="ECO:0007669"/>
    <property type="project" value="UniProtKB-KW"/>
</dbReference>
<evidence type="ECO:0000256" key="3">
    <source>
        <dbReference type="ARBA" id="ARBA00022842"/>
    </source>
</evidence>
<feature type="binding site" evidence="4">
    <location>
        <position position="128"/>
    </location>
    <ligand>
        <name>substrate</name>
    </ligand>
</feature>